<dbReference type="InterPro" id="IPR050122">
    <property type="entry name" value="RTK"/>
</dbReference>
<evidence type="ECO:0000256" key="4">
    <source>
        <dbReference type="SAM" id="Phobius"/>
    </source>
</evidence>
<comment type="subcellular location">
    <subcellularLocation>
        <location evidence="1">Membrane</location>
        <topology evidence="1">Single-pass membrane protein</topology>
    </subcellularLocation>
</comment>
<evidence type="ECO:0000256" key="1">
    <source>
        <dbReference type="ARBA" id="ARBA00004167"/>
    </source>
</evidence>
<feature type="domain" description="Protein kinase" evidence="6">
    <location>
        <begin position="367"/>
        <end position="669"/>
    </location>
</feature>
<evidence type="ECO:0000259" key="6">
    <source>
        <dbReference type="PROSITE" id="PS50011"/>
    </source>
</evidence>
<dbReference type="PANTHER" id="PTHR24416">
    <property type="entry name" value="TYROSINE-PROTEIN KINASE RECEPTOR"/>
    <property type="match status" value="1"/>
</dbReference>
<keyword evidence="3" id="KW-0067">ATP-binding</keyword>
<dbReference type="InterPro" id="IPR011009">
    <property type="entry name" value="Kinase-like_dom_sf"/>
</dbReference>
<keyword evidence="4" id="KW-0472">Membrane</keyword>
<feature type="transmembrane region" description="Helical" evidence="4">
    <location>
        <begin position="283"/>
        <end position="308"/>
    </location>
</feature>
<keyword evidence="8" id="KW-1185">Reference proteome</keyword>
<dbReference type="CDD" id="cd00192">
    <property type="entry name" value="PTKc"/>
    <property type="match status" value="1"/>
</dbReference>
<dbReference type="PROSITE" id="PS00109">
    <property type="entry name" value="PROTEIN_KINASE_TYR"/>
    <property type="match status" value="1"/>
</dbReference>
<reference evidence="7 8" key="1">
    <citation type="submission" date="2024-08" db="EMBL/GenBank/DDBJ databases">
        <authorList>
            <person name="Cucini C."/>
            <person name="Frati F."/>
        </authorList>
    </citation>
    <scope>NUCLEOTIDE SEQUENCE [LARGE SCALE GENOMIC DNA]</scope>
</reference>
<protein>
    <recommendedName>
        <fullName evidence="6">Protein kinase domain-containing protein</fullName>
    </recommendedName>
</protein>
<dbReference type="EMBL" id="CAXLJM020000007">
    <property type="protein sequence ID" value="CAL8074926.1"/>
    <property type="molecule type" value="Genomic_DNA"/>
</dbReference>
<dbReference type="PRINTS" id="PR00109">
    <property type="entry name" value="TYRKINASE"/>
</dbReference>
<dbReference type="Gene3D" id="1.10.510.10">
    <property type="entry name" value="Transferase(Phosphotransferase) domain 1"/>
    <property type="match status" value="1"/>
</dbReference>
<dbReference type="PROSITE" id="PS50011">
    <property type="entry name" value="PROTEIN_KINASE_DOM"/>
    <property type="match status" value="1"/>
</dbReference>
<gene>
    <name evidence="7" type="ORF">ODALV1_LOCUS3038</name>
</gene>
<evidence type="ECO:0000256" key="3">
    <source>
        <dbReference type="PROSITE-ProRule" id="PRU10141"/>
    </source>
</evidence>
<evidence type="ECO:0000313" key="8">
    <source>
        <dbReference type="Proteomes" id="UP001642540"/>
    </source>
</evidence>
<dbReference type="Proteomes" id="UP001642540">
    <property type="component" value="Unassembled WGS sequence"/>
</dbReference>
<comment type="catalytic activity">
    <reaction evidence="2">
        <text>L-tyrosyl-[protein] + ATP = O-phospho-L-tyrosyl-[protein] + ADP + H(+)</text>
        <dbReference type="Rhea" id="RHEA:10596"/>
        <dbReference type="Rhea" id="RHEA-COMP:10136"/>
        <dbReference type="Rhea" id="RHEA-COMP:20101"/>
        <dbReference type="ChEBI" id="CHEBI:15378"/>
        <dbReference type="ChEBI" id="CHEBI:30616"/>
        <dbReference type="ChEBI" id="CHEBI:46858"/>
        <dbReference type="ChEBI" id="CHEBI:61978"/>
        <dbReference type="ChEBI" id="CHEBI:456216"/>
        <dbReference type="EC" id="2.7.10.1"/>
    </reaction>
</comment>
<comment type="caution">
    <text evidence="7">The sequence shown here is derived from an EMBL/GenBank/DDBJ whole genome shotgun (WGS) entry which is preliminary data.</text>
</comment>
<evidence type="ECO:0000256" key="5">
    <source>
        <dbReference type="SAM" id="SignalP"/>
    </source>
</evidence>
<accession>A0ABP1PUW4</accession>
<dbReference type="InterPro" id="IPR008266">
    <property type="entry name" value="Tyr_kinase_AS"/>
</dbReference>
<dbReference type="InterPro" id="IPR001245">
    <property type="entry name" value="Ser-Thr/Tyr_kinase_cat_dom"/>
</dbReference>
<dbReference type="PANTHER" id="PTHR24416:SF602">
    <property type="entry name" value="PROTEIN VER-1-RELATED"/>
    <property type="match status" value="1"/>
</dbReference>
<feature type="chain" id="PRO_5045273572" description="Protein kinase domain-containing protein" evidence="5">
    <location>
        <begin position="26"/>
        <end position="712"/>
    </location>
</feature>
<proteinExistence type="predicted"/>
<dbReference type="SUPFAM" id="SSF56112">
    <property type="entry name" value="Protein kinase-like (PK-like)"/>
    <property type="match status" value="1"/>
</dbReference>
<dbReference type="InterPro" id="IPR017441">
    <property type="entry name" value="Protein_kinase_ATP_BS"/>
</dbReference>
<feature type="binding site" evidence="3">
    <location>
        <position position="399"/>
    </location>
    <ligand>
        <name>ATP</name>
        <dbReference type="ChEBI" id="CHEBI:30616"/>
    </ligand>
</feature>
<evidence type="ECO:0000256" key="2">
    <source>
        <dbReference type="ARBA" id="ARBA00051243"/>
    </source>
</evidence>
<evidence type="ECO:0000313" key="7">
    <source>
        <dbReference type="EMBL" id="CAL8074926.1"/>
    </source>
</evidence>
<keyword evidence="4" id="KW-1133">Transmembrane helix</keyword>
<keyword evidence="5" id="KW-0732">Signal</keyword>
<keyword evidence="3" id="KW-0547">Nucleotide-binding</keyword>
<dbReference type="InterPro" id="IPR000719">
    <property type="entry name" value="Prot_kinase_dom"/>
</dbReference>
<keyword evidence="4" id="KW-0812">Transmembrane</keyword>
<sequence>MRCVNKAMGFKTFLVLGIIVIGASGCEIALDNELTFLYSEVSEDYPIDTKLPESLSLRRGPTEKVKLRFQHDRLEDATAFKYIDAVENLENNTIDFYLRSPLRNYRKEKWMPNLEFEFKLPCTNEDNLYTYLLTIKDENLYAPTFSADTYEGQLSFSYSHGFSVHFNSSSINSLMSDGCIRVTDQDFNLKYSNITLTCEGKHCDYFKFTTEYAGPDKGHNFDIDIKFNSTNLSAIKESLTEGQVFSFDLIVNDSKNMATAKVNLIYAVADDLPNDSEASSGTMTIIIASSVTLLIVIVCVVTLSFQMLRNRKAKNLLRKLTEAEIREFLEGSANLENEVKRSVDVNTPIMALPYNKAFEIPREKLRIDETTILGTGAFGIVWKGSVVFSNGDGITVAVKSIKRNVGVLYFKALLSELKIMAYIGKHPNIVSLVGACTHNIRKREVYIAVQYCANGNFHNYLKCRRDRFSNLVSDGEMLLTTAATYSYMYSSKGCFSKTISTMNLLQWATQVANGLQYLESLGVIHGDLATRNILLDSERIAKIGDFGLSRRLIDYSNYYYTKTSQAPLPWKWMAPESLKDMKFSKKSDMWSFGILLWEIFTLGQTPYPGLTWDESFVERLETGMRPSRPNFASHRIYDIMTDCWNLEPHDRPSILDIKRALENMTSSALRQKTDLSYMRFLGDVPSMTMLREGVDGYLVPNRNNKRNSYLEV</sequence>
<feature type="signal peptide" evidence="5">
    <location>
        <begin position="1"/>
        <end position="25"/>
    </location>
</feature>
<name>A0ABP1PUW4_9HEXA</name>
<dbReference type="PROSITE" id="PS00107">
    <property type="entry name" value="PROTEIN_KINASE_ATP"/>
    <property type="match status" value="1"/>
</dbReference>
<dbReference type="Pfam" id="PF07714">
    <property type="entry name" value="PK_Tyr_Ser-Thr"/>
    <property type="match status" value="1"/>
</dbReference>
<dbReference type="PROSITE" id="PS51257">
    <property type="entry name" value="PROKAR_LIPOPROTEIN"/>
    <property type="match status" value="1"/>
</dbReference>
<dbReference type="Gene3D" id="3.30.200.20">
    <property type="entry name" value="Phosphorylase Kinase, domain 1"/>
    <property type="match status" value="1"/>
</dbReference>
<organism evidence="7 8">
    <name type="scientific">Orchesella dallaii</name>
    <dbReference type="NCBI Taxonomy" id="48710"/>
    <lineage>
        <taxon>Eukaryota</taxon>
        <taxon>Metazoa</taxon>
        <taxon>Ecdysozoa</taxon>
        <taxon>Arthropoda</taxon>
        <taxon>Hexapoda</taxon>
        <taxon>Collembola</taxon>
        <taxon>Entomobryomorpha</taxon>
        <taxon>Entomobryoidea</taxon>
        <taxon>Orchesellidae</taxon>
        <taxon>Orchesellinae</taxon>
        <taxon>Orchesella</taxon>
    </lineage>
</organism>